<comment type="caution">
    <text evidence="1">The sequence shown here is derived from an EMBL/GenBank/DDBJ whole genome shotgun (WGS) entry which is preliminary data.</text>
</comment>
<dbReference type="Proteomes" id="UP000028013">
    <property type="component" value="Unassembled WGS sequence"/>
</dbReference>
<sequence length="41" mass="4677">MRFNLLENLPYSQPGILNADPGILRVAVPAVHLKYNKQEKE</sequence>
<dbReference type="PATRIC" id="fig|1339349.3.peg.1393"/>
<name>A0A078S6N2_BACUN</name>
<proteinExistence type="predicted"/>
<reference evidence="1 2" key="1">
    <citation type="submission" date="2014-04" db="EMBL/GenBank/DDBJ databases">
        <authorList>
            <person name="Sears C."/>
            <person name="Carroll K."/>
            <person name="Sack B.R."/>
            <person name="Qadri F."/>
            <person name="Myers L.L."/>
            <person name="Chung G.-T."/>
            <person name="Escheverria P."/>
            <person name="Fraser C.M."/>
            <person name="Sadzewicz L."/>
            <person name="Shefchek K.A."/>
            <person name="Tallon L."/>
            <person name="Das S.P."/>
            <person name="Daugherty S."/>
            <person name="Mongodin E.F."/>
        </authorList>
    </citation>
    <scope>NUCLEOTIDE SEQUENCE [LARGE SCALE GENOMIC DNA]</scope>
    <source>
        <strain evidence="1 2">3978 T3 ii</strain>
    </source>
</reference>
<evidence type="ECO:0000313" key="2">
    <source>
        <dbReference type="Proteomes" id="UP000028013"/>
    </source>
</evidence>
<organism evidence="1 2">
    <name type="scientific">Bacteroides uniformis str. 3978 T3 ii</name>
    <dbReference type="NCBI Taxonomy" id="1339349"/>
    <lineage>
        <taxon>Bacteria</taxon>
        <taxon>Pseudomonadati</taxon>
        <taxon>Bacteroidota</taxon>
        <taxon>Bacteroidia</taxon>
        <taxon>Bacteroidales</taxon>
        <taxon>Bacteroidaceae</taxon>
        <taxon>Bacteroides</taxon>
    </lineage>
</organism>
<evidence type="ECO:0000313" key="1">
    <source>
        <dbReference type="EMBL" id="KDS52245.1"/>
    </source>
</evidence>
<protein>
    <submittedName>
        <fullName evidence="1">Uncharacterized protein</fullName>
    </submittedName>
</protein>
<accession>A0A078S6N2</accession>
<dbReference type="AlphaFoldDB" id="A0A078S6N2"/>
<gene>
    <name evidence="1" type="ORF">M094_0107</name>
</gene>
<dbReference type="EMBL" id="JNHN01000160">
    <property type="protein sequence ID" value="KDS52245.1"/>
    <property type="molecule type" value="Genomic_DNA"/>
</dbReference>